<evidence type="ECO:0000313" key="7">
    <source>
        <dbReference type="EMBL" id="WPX75002.1"/>
    </source>
</evidence>
<evidence type="ECO:0000256" key="6">
    <source>
        <dbReference type="SAM" id="Phobius"/>
    </source>
</evidence>
<feature type="transmembrane region" description="Helical" evidence="6">
    <location>
        <begin position="172"/>
        <end position="193"/>
    </location>
</feature>
<feature type="transmembrane region" description="Helical" evidence="6">
    <location>
        <begin position="378"/>
        <end position="400"/>
    </location>
</feature>
<feature type="transmembrane region" description="Helical" evidence="6">
    <location>
        <begin position="48"/>
        <end position="70"/>
    </location>
</feature>
<feature type="transmembrane region" description="Helical" evidence="6">
    <location>
        <begin position="148"/>
        <end position="166"/>
    </location>
</feature>
<feature type="transmembrane region" description="Helical" evidence="6">
    <location>
        <begin position="291"/>
        <end position="310"/>
    </location>
</feature>
<evidence type="ECO:0000256" key="5">
    <source>
        <dbReference type="ARBA" id="ARBA00023136"/>
    </source>
</evidence>
<feature type="transmembrane region" description="Helical" evidence="6">
    <location>
        <begin position="111"/>
        <end position="127"/>
    </location>
</feature>
<dbReference type="Proteomes" id="UP001325248">
    <property type="component" value="Chromosome"/>
</dbReference>
<evidence type="ECO:0000313" key="8">
    <source>
        <dbReference type="Proteomes" id="UP001325248"/>
    </source>
</evidence>
<feature type="transmembrane region" description="Helical" evidence="6">
    <location>
        <begin position="352"/>
        <end position="372"/>
    </location>
</feature>
<keyword evidence="3 6" id="KW-0812">Transmembrane</keyword>
<reference evidence="7" key="1">
    <citation type="submission" date="2023-10" db="EMBL/GenBank/DDBJ databases">
        <title>Genome sequence of Blautia coccoides DSM 935.</title>
        <authorList>
            <person name="Boeer T."/>
            <person name="Bengelsdorf F.R."/>
            <person name="Daniel R."/>
            <person name="Poehlein A."/>
        </authorList>
    </citation>
    <scope>NUCLEOTIDE SEQUENCE [LARGE SCALE GENOMIC DNA]</scope>
    <source>
        <strain evidence="7">DSM 935</strain>
    </source>
</reference>
<organism evidence="7 8">
    <name type="scientific">Blautia producta</name>
    <dbReference type="NCBI Taxonomy" id="33035"/>
    <lineage>
        <taxon>Bacteria</taxon>
        <taxon>Bacillati</taxon>
        <taxon>Bacillota</taxon>
        <taxon>Clostridia</taxon>
        <taxon>Lachnospirales</taxon>
        <taxon>Lachnospiraceae</taxon>
        <taxon>Blautia</taxon>
    </lineage>
</organism>
<evidence type="ECO:0008006" key="9">
    <source>
        <dbReference type="Google" id="ProtNLM"/>
    </source>
</evidence>
<feature type="transmembrane region" description="Helical" evidence="6">
    <location>
        <begin position="322"/>
        <end position="340"/>
    </location>
</feature>
<feature type="transmembrane region" description="Helical" evidence="6">
    <location>
        <begin position="82"/>
        <end position="105"/>
    </location>
</feature>
<accession>A0ABZ0UEI9</accession>
<gene>
    <name evidence="7" type="ORF">BLCOC_33590</name>
</gene>
<protein>
    <recommendedName>
        <fullName evidence="9">O-antigen/teichoic acid export membrane protein</fullName>
    </recommendedName>
</protein>
<keyword evidence="2" id="KW-1003">Cell membrane</keyword>
<evidence type="ECO:0000256" key="4">
    <source>
        <dbReference type="ARBA" id="ARBA00022989"/>
    </source>
</evidence>
<evidence type="ECO:0000256" key="3">
    <source>
        <dbReference type="ARBA" id="ARBA00022692"/>
    </source>
</evidence>
<dbReference type="InterPro" id="IPR002797">
    <property type="entry name" value="Polysacc_synth"/>
</dbReference>
<dbReference type="PANTHER" id="PTHR30250:SF11">
    <property type="entry name" value="O-ANTIGEN TRANSPORTER-RELATED"/>
    <property type="match status" value="1"/>
</dbReference>
<keyword evidence="8" id="KW-1185">Reference proteome</keyword>
<sequence length="470" mass="53660">MNSDNYKRASTYYLIGNFFNKGIAFLTVPIFTRILSTTDYGIVTTYNSWIGILAMIMGFALHMGVRMAFVDYKGEIDDFMSSIVLFTLACSIGMTFIVSACAILLKINISILLIALCMIQAFSTAIIQDYSHYLMMQYRYKFRTMLMILPNLISVLVSIIAILFVFKTNLYLGRIIPTALINLFFGLIVVVLVMRKGKVAVDFRYIKYGLAISAPLIVHGIALNVLSQSDRTMITMLADASQTGIYSLIYNFSMIATVITTALEGVWIPWFTERVTTKKYISDINKLSIDYVNLMTYAMVCLILVAPEVVKILASNKYWEGIVIIPPIVLANYIIFMYTLYVNIEHFYKKTLFITVNTFVAATVNIILNFIFIPQYGYVAAAFTTVTAYIVSLIMHASYAKKLEPQLYPLKMFGRPLTHVIISAVIFYILLEHPIFRWVLMYIYISAMIIKEHKRIYELFPEIEAKIKKK</sequence>
<keyword evidence="5 6" id="KW-0472">Membrane</keyword>
<feature type="transmembrane region" description="Helical" evidence="6">
    <location>
        <begin position="12"/>
        <end position="36"/>
    </location>
</feature>
<name>A0ABZ0UEI9_9FIRM</name>
<evidence type="ECO:0000256" key="1">
    <source>
        <dbReference type="ARBA" id="ARBA00004651"/>
    </source>
</evidence>
<feature type="transmembrane region" description="Helical" evidence="6">
    <location>
        <begin position="205"/>
        <end position="225"/>
    </location>
</feature>
<evidence type="ECO:0000256" key="2">
    <source>
        <dbReference type="ARBA" id="ARBA00022475"/>
    </source>
</evidence>
<dbReference type="InterPro" id="IPR050833">
    <property type="entry name" value="Poly_Biosynth_Transport"/>
</dbReference>
<proteinExistence type="predicted"/>
<keyword evidence="4 6" id="KW-1133">Transmembrane helix</keyword>
<dbReference type="Pfam" id="PF01943">
    <property type="entry name" value="Polysacc_synt"/>
    <property type="match status" value="1"/>
</dbReference>
<dbReference type="EMBL" id="CP136422">
    <property type="protein sequence ID" value="WPX75002.1"/>
    <property type="molecule type" value="Genomic_DNA"/>
</dbReference>
<dbReference type="PANTHER" id="PTHR30250">
    <property type="entry name" value="PST FAMILY PREDICTED COLANIC ACID TRANSPORTER"/>
    <property type="match status" value="1"/>
</dbReference>
<feature type="transmembrane region" description="Helical" evidence="6">
    <location>
        <begin position="245"/>
        <end position="270"/>
    </location>
</feature>
<comment type="subcellular location">
    <subcellularLocation>
        <location evidence="1">Cell membrane</location>
        <topology evidence="1">Multi-pass membrane protein</topology>
    </subcellularLocation>
</comment>